<keyword evidence="3" id="KW-1185">Reference proteome</keyword>
<evidence type="ECO:0000313" key="2">
    <source>
        <dbReference type="EMBL" id="OMP05831.1"/>
    </source>
</evidence>
<evidence type="ECO:0000259" key="1">
    <source>
        <dbReference type="Pfam" id="PF13456"/>
    </source>
</evidence>
<name>A0A1R3KFH6_9ROSI</name>
<dbReference type="InterPro" id="IPR002156">
    <property type="entry name" value="RNaseH_domain"/>
</dbReference>
<dbReference type="AlphaFoldDB" id="A0A1R3KFH6"/>
<protein>
    <recommendedName>
        <fullName evidence="1">RNase H type-1 domain-containing protein</fullName>
    </recommendedName>
</protein>
<proteinExistence type="predicted"/>
<accession>A0A1R3KFH6</accession>
<dbReference type="Gene3D" id="3.30.420.10">
    <property type="entry name" value="Ribonuclease H-like superfamily/Ribonuclease H"/>
    <property type="match status" value="1"/>
</dbReference>
<evidence type="ECO:0000313" key="3">
    <source>
        <dbReference type="Proteomes" id="UP000187203"/>
    </source>
</evidence>
<sequence>MVPTGLVKQLVWVPPTPGILQVNSDVSFCTTRGEASMGVVIRDSGGDVVVSGSRRLSFVSDSLYAEVHAILFGFELALEYGLNECTF</sequence>
<dbReference type="GO" id="GO:0004523">
    <property type="term" value="F:RNA-DNA hybrid ribonuclease activity"/>
    <property type="evidence" value="ECO:0007669"/>
    <property type="project" value="InterPro"/>
</dbReference>
<dbReference type="InterPro" id="IPR012337">
    <property type="entry name" value="RNaseH-like_sf"/>
</dbReference>
<dbReference type="GO" id="GO:0003676">
    <property type="term" value="F:nucleic acid binding"/>
    <property type="evidence" value="ECO:0007669"/>
    <property type="project" value="InterPro"/>
</dbReference>
<organism evidence="2 3">
    <name type="scientific">Corchorus olitorius</name>
    <dbReference type="NCBI Taxonomy" id="93759"/>
    <lineage>
        <taxon>Eukaryota</taxon>
        <taxon>Viridiplantae</taxon>
        <taxon>Streptophyta</taxon>
        <taxon>Embryophyta</taxon>
        <taxon>Tracheophyta</taxon>
        <taxon>Spermatophyta</taxon>
        <taxon>Magnoliopsida</taxon>
        <taxon>eudicotyledons</taxon>
        <taxon>Gunneridae</taxon>
        <taxon>Pentapetalae</taxon>
        <taxon>rosids</taxon>
        <taxon>malvids</taxon>
        <taxon>Malvales</taxon>
        <taxon>Malvaceae</taxon>
        <taxon>Grewioideae</taxon>
        <taxon>Apeibeae</taxon>
        <taxon>Corchorus</taxon>
    </lineage>
</organism>
<dbReference type="PANTHER" id="PTHR47074:SF11">
    <property type="entry name" value="REVERSE TRANSCRIPTASE-LIKE PROTEIN"/>
    <property type="match status" value="1"/>
</dbReference>
<reference evidence="3" key="1">
    <citation type="submission" date="2013-09" db="EMBL/GenBank/DDBJ databases">
        <title>Corchorus olitorius genome sequencing.</title>
        <authorList>
            <person name="Alam M."/>
            <person name="Haque M.S."/>
            <person name="Islam M.S."/>
            <person name="Emdad E.M."/>
            <person name="Islam M.M."/>
            <person name="Ahmed B."/>
            <person name="Halim A."/>
            <person name="Hossen Q.M.M."/>
            <person name="Hossain M.Z."/>
            <person name="Ahmed R."/>
            <person name="Khan M.M."/>
            <person name="Islam R."/>
            <person name="Rashid M.M."/>
            <person name="Khan S.A."/>
            <person name="Rahman M.S."/>
            <person name="Alam M."/>
            <person name="Yahiya A.S."/>
            <person name="Khan M.S."/>
            <person name="Azam M.S."/>
            <person name="Haque T."/>
            <person name="Lashkar M.Z.H."/>
            <person name="Akhand A.I."/>
            <person name="Morshed G."/>
            <person name="Roy S."/>
            <person name="Uddin K.S."/>
            <person name="Rabeya T."/>
            <person name="Hossain A.S."/>
            <person name="Chowdhury A."/>
            <person name="Snigdha A.R."/>
            <person name="Mortoza M.S."/>
            <person name="Matin S.A."/>
            <person name="Hoque S.M.E."/>
            <person name="Islam M.K."/>
            <person name="Roy D.K."/>
            <person name="Haider R."/>
            <person name="Moosa M.M."/>
            <person name="Elias S.M."/>
            <person name="Hasan A.M."/>
            <person name="Jahan S."/>
            <person name="Shafiuddin M."/>
            <person name="Mahmood N."/>
            <person name="Shommy N.S."/>
        </authorList>
    </citation>
    <scope>NUCLEOTIDE SEQUENCE [LARGE SCALE GENOMIC DNA]</scope>
    <source>
        <strain evidence="3">cv. O-4</strain>
    </source>
</reference>
<dbReference type="InterPro" id="IPR036397">
    <property type="entry name" value="RNaseH_sf"/>
</dbReference>
<dbReference type="Pfam" id="PF13456">
    <property type="entry name" value="RVT_3"/>
    <property type="match status" value="1"/>
</dbReference>
<dbReference type="InterPro" id="IPR052929">
    <property type="entry name" value="RNase_H-like_EbsB-rel"/>
</dbReference>
<gene>
    <name evidence="2" type="ORF">COLO4_08521</name>
</gene>
<dbReference type="OrthoDB" id="990022at2759"/>
<dbReference type="PANTHER" id="PTHR47074">
    <property type="entry name" value="BNAC02G40300D PROTEIN"/>
    <property type="match status" value="1"/>
</dbReference>
<feature type="domain" description="RNase H type-1" evidence="1">
    <location>
        <begin position="23"/>
        <end position="85"/>
    </location>
</feature>
<dbReference type="EMBL" id="AWUE01013832">
    <property type="protein sequence ID" value="OMP05831.1"/>
    <property type="molecule type" value="Genomic_DNA"/>
</dbReference>
<dbReference type="SUPFAM" id="SSF53098">
    <property type="entry name" value="Ribonuclease H-like"/>
    <property type="match status" value="1"/>
</dbReference>
<comment type="caution">
    <text evidence="2">The sequence shown here is derived from an EMBL/GenBank/DDBJ whole genome shotgun (WGS) entry which is preliminary data.</text>
</comment>
<dbReference type="Proteomes" id="UP000187203">
    <property type="component" value="Unassembled WGS sequence"/>
</dbReference>